<protein>
    <submittedName>
        <fullName evidence="2">Uncharacterized protein</fullName>
    </submittedName>
</protein>
<reference evidence="2 3" key="1">
    <citation type="journal article" date="2019" name="Microbiol. Resour. Announc.">
        <title>The Genome Sequence of the Halobacterium salinarum Type Strain Is Closely Related to That of Laboratory Strains NRC-1 and R1.</title>
        <authorList>
            <person name="Pfeiffer F."/>
            <person name="Marchfelder A."/>
            <person name="Habermann B."/>
            <person name="Dyall-Smith M.L."/>
        </authorList>
    </citation>
    <scope>NUCLEOTIDE SEQUENCE [LARGE SCALE GENOMIC DNA]</scope>
    <source>
        <strain evidence="3">ATCC 33171 / DSM 3754 / JCM 8978 / NBRC 102687 / NCIMB 764 / 91-R6</strain>
    </source>
</reference>
<proteinExistence type="predicted"/>
<dbReference type="AlphaFoldDB" id="A0A4D6GUG8"/>
<gene>
    <name evidence="2" type="ORF">HBSAL_08780</name>
</gene>
<dbReference type="Proteomes" id="UP000296216">
    <property type="component" value="Chromosome"/>
</dbReference>
<feature type="compositionally biased region" description="Basic and acidic residues" evidence="1">
    <location>
        <begin position="19"/>
        <end position="48"/>
    </location>
</feature>
<sequence>MGDKRHVDDTDSPMANIHNRRDGELLSKEEAEKSVEDDSSETHRQREPTEDEEELDEEEKKEKIAAKYAKRYSKHW</sequence>
<dbReference type="GeneID" id="39855591"/>
<feature type="region of interest" description="Disordered" evidence="1">
    <location>
        <begin position="1"/>
        <end position="62"/>
    </location>
</feature>
<organism evidence="2 3">
    <name type="scientific">Halobacterium salinarum (strain ATCC 33171 / DSM 3754 / JCM 8978 / NBRC 102687 / NCIMB 764 / 91-R6)</name>
    <dbReference type="NCBI Taxonomy" id="2597657"/>
    <lineage>
        <taxon>Archaea</taxon>
        <taxon>Methanobacteriati</taxon>
        <taxon>Methanobacteriota</taxon>
        <taxon>Stenosarchaea group</taxon>
        <taxon>Halobacteria</taxon>
        <taxon>Halobacteriales</taxon>
        <taxon>Halobacteriaceae</taxon>
        <taxon>Halobacterium</taxon>
    </lineage>
</organism>
<name>A0A4D6GUG8_HALS9</name>
<dbReference type="EMBL" id="CP038631">
    <property type="protein sequence ID" value="QCC45403.1"/>
    <property type="molecule type" value="Genomic_DNA"/>
</dbReference>
<dbReference type="RefSeq" id="WP_136361507.1">
    <property type="nucleotide sequence ID" value="NZ_VRYN01000001.1"/>
</dbReference>
<evidence type="ECO:0000313" key="3">
    <source>
        <dbReference type="Proteomes" id="UP000296216"/>
    </source>
</evidence>
<accession>A0A4D6GUG8</accession>
<evidence type="ECO:0000256" key="1">
    <source>
        <dbReference type="SAM" id="MobiDB-lite"/>
    </source>
</evidence>
<evidence type="ECO:0000313" key="2">
    <source>
        <dbReference type="EMBL" id="QCC45403.1"/>
    </source>
</evidence>